<dbReference type="AlphaFoldDB" id="A0A1G7QUY6"/>
<gene>
    <name evidence="1" type="ORF">SAMN05192573_10237</name>
</gene>
<dbReference type="Pfam" id="PF13714">
    <property type="entry name" value="PEP_mutase"/>
    <property type="match status" value="1"/>
</dbReference>
<dbReference type="SUPFAM" id="SSF51621">
    <property type="entry name" value="Phosphoenolpyruvate/pyruvate domain"/>
    <property type="match status" value="1"/>
</dbReference>
<dbReference type="PANTHER" id="PTHR42905">
    <property type="entry name" value="PHOSPHOENOLPYRUVATE CARBOXYLASE"/>
    <property type="match status" value="1"/>
</dbReference>
<dbReference type="InterPro" id="IPR015813">
    <property type="entry name" value="Pyrv/PenolPyrv_kinase-like_dom"/>
</dbReference>
<dbReference type="STRING" id="551996.SAMN05192573_10237"/>
<name>A0A1G7QUY6_9SPHI</name>
<dbReference type="GO" id="GO:0016829">
    <property type="term" value="F:lyase activity"/>
    <property type="evidence" value="ECO:0007669"/>
    <property type="project" value="UniProtKB-KW"/>
</dbReference>
<dbReference type="PANTHER" id="PTHR42905:SF16">
    <property type="entry name" value="CARBOXYPHOSPHONOENOLPYRUVATE PHOSPHONOMUTASE-LIKE PROTEIN (AFU_ORTHOLOGUE AFUA_5G07230)"/>
    <property type="match status" value="1"/>
</dbReference>
<dbReference type="Gene3D" id="3.20.20.60">
    <property type="entry name" value="Phosphoenolpyruvate-binding domains"/>
    <property type="match status" value="1"/>
</dbReference>
<reference evidence="2" key="1">
    <citation type="submission" date="2016-10" db="EMBL/GenBank/DDBJ databases">
        <authorList>
            <person name="Varghese N."/>
            <person name="Submissions S."/>
        </authorList>
    </citation>
    <scope>NUCLEOTIDE SEQUENCE [LARGE SCALE GENOMIC DNA]</scope>
    <source>
        <strain evidence="2">Gh-67</strain>
    </source>
</reference>
<dbReference type="InterPro" id="IPR040442">
    <property type="entry name" value="Pyrv_kinase-like_dom_sf"/>
</dbReference>
<evidence type="ECO:0000313" key="1">
    <source>
        <dbReference type="EMBL" id="SDG02315.1"/>
    </source>
</evidence>
<keyword evidence="2" id="KW-1185">Reference proteome</keyword>
<dbReference type="RefSeq" id="WP_091162978.1">
    <property type="nucleotide sequence ID" value="NZ_FNCG01000002.1"/>
</dbReference>
<dbReference type="Proteomes" id="UP000199705">
    <property type="component" value="Unassembled WGS sequence"/>
</dbReference>
<accession>A0A1G7QUY6</accession>
<keyword evidence="1" id="KW-0456">Lyase</keyword>
<dbReference type="EMBL" id="FNCG01000002">
    <property type="protein sequence ID" value="SDG02315.1"/>
    <property type="molecule type" value="Genomic_DNA"/>
</dbReference>
<dbReference type="InterPro" id="IPR039556">
    <property type="entry name" value="ICL/PEPM"/>
</dbReference>
<evidence type="ECO:0000313" key="2">
    <source>
        <dbReference type="Proteomes" id="UP000199705"/>
    </source>
</evidence>
<dbReference type="CDD" id="cd00377">
    <property type="entry name" value="ICL_PEPM"/>
    <property type="match status" value="1"/>
</dbReference>
<sequence>MKNRFNEFLALHHQTEPLQIGNVWNAQSALVYDKLNFKAIGTSSAAVASSLGFADGEEMSFEDYLFVVKRMAATTSAMLTVDLEGGYGETPEAICSNITKLYNIGVVGINIEDSIVVNGQRGIVDAVGFATKLKQITSLLSATGVEVFINVRTDSFLLGLPNALEDALTRTKLYQGAGVHGLFFPCITQIADIEKITALSRLPVSVMCMPGLPDFKALQNAGIKRISAGPFLNMSIYRSLENLIEKITTENSFAALFNGTAS</sequence>
<organism evidence="1 2">
    <name type="scientific">Mucilaginibacter gossypii</name>
    <dbReference type="NCBI Taxonomy" id="551996"/>
    <lineage>
        <taxon>Bacteria</taxon>
        <taxon>Pseudomonadati</taxon>
        <taxon>Bacteroidota</taxon>
        <taxon>Sphingobacteriia</taxon>
        <taxon>Sphingobacteriales</taxon>
        <taxon>Sphingobacteriaceae</taxon>
        <taxon>Mucilaginibacter</taxon>
    </lineage>
</organism>
<protein>
    <submittedName>
        <fullName evidence="1">2-Methylisocitrate lyase, PEP mutase family</fullName>
    </submittedName>
</protein>
<proteinExistence type="predicted"/>